<comment type="caution">
    <text evidence="1">The sequence shown here is derived from an EMBL/GenBank/DDBJ whole genome shotgun (WGS) entry which is preliminary data.</text>
</comment>
<gene>
    <name evidence="1" type="ORF">M9H77_08014</name>
</gene>
<keyword evidence="2" id="KW-1185">Reference proteome</keyword>
<dbReference type="EMBL" id="CM044702">
    <property type="protein sequence ID" value="KAI5677064.1"/>
    <property type="molecule type" value="Genomic_DNA"/>
</dbReference>
<evidence type="ECO:0000313" key="2">
    <source>
        <dbReference type="Proteomes" id="UP001060085"/>
    </source>
</evidence>
<evidence type="ECO:0000313" key="1">
    <source>
        <dbReference type="EMBL" id="KAI5677064.1"/>
    </source>
</evidence>
<name>A0ACC0BWT3_CATRO</name>
<reference evidence="2" key="1">
    <citation type="journal article" date="2023" name="Nat. Plants">
        <title>Single-cell RNA sequencing provides a high-resolution roadmap for understanding the multicellular compartmentation of specialized metabolism.</title>
        <authorList>
            <person name="Sun S."/>
            <person name="Shen X."/>
            <person name="Li Y."/>
            <person name="Li Y."/>
            <person name="Wang S."/>
            <person name="Li R."/>
            <person name="Zhang H."/>
            <person name="Shen G."/>
            <person name="Guo B."/>
            <person name="Wei J."/>
            <person name="Xu J."/>
            <person name="St-Pierre B."/>
            <person name="Chen S."/>
            <person name="Sun C."/>
        </authorList>
    </citation>
    <scope>NUCLEOTIDE SEQUENCE [LARGE SCALE GENOMIC DNA]</scope>
</reference>
<proteinExistence type="predicted"/>
<sequence length="176" mass="19247">MFGRGLGEQKGALIPATGLYINFQRTATNVDLGGAIQPMADLIFEGVTLVSDYPSSSLKDKNKVLERDVNPCSNLELIYNIPDKLNPFANRHLAVSISKSVSVSKPPHDRLDLLHKFKEFSHTLSAKPLVESVSDVGPLVVPTLALQFLATIFDKEPQQADIPNSGPYIDISDFDL</sequence>
<organism evidence="1 2">
    <name type="scientific">Catharanthus roseus</name>
    <name type="common">Madagascar periwinkle</name>
    <name type="synonym">Vinca rosea</name>
    <dbReference type="NCBI Taxonomy" id="4058"/>
    <lineage>
        <taxon>Eukaryota</taxon>
        <taxon>Viridiplantae</taxon>
        <taxon>Streptophyta</taxon>
        <taxon>Embryophyta</taxon>
        <taxon>Tracheophyta</taxon>
        <taxon>Spermatophyta</taxon>
        <taxon>Magnoliopsida</taxon>
        <taxon>eudicotyledons</taxon>
        <taxon>Gunneridae</taxon>
        <taxon>Pentapetalae</taxon>
        <taxon>asterids</taxon>
        <taxon>lamiids</taxon>
        <taxon>Gentianales</taxon>
        <taxon>Apocynaceae</taxon>
        <taxon>Rauvolfioideae</taxon>
        <taxon>Vinceae</taxon>
        <taxon>Catharanthinae</taxon>
        <taxon>Catharanthus</taxon>
    </lineage>
</organism>
<accession>A0ACC0BWT3</accession>
<dbReference type="Proteomes" id="UP001060085">
    <property type="component" value="Linkage Group LG02"/>
</dbReference>
<protein>
    <submittedName>
        <fullName evidence="1">Uncharacterized protein</fullName>
    </submittedName>
</protein>